<organism evidence="1 2">
    <name type="scientific">Alkalimonas mucilaginosa</name>
    <dbReference type="NCBI Taxonomy" id="3057676"/>
    <lineage>
        <taxon>Bacteria</taxon>
        <taxon>Pseudomonadati</taxon>
        <taxon>Pseudomonadota</taxon>
        <taxon>Gammaproteobacteria</taxon>
        <taxon>Alkalimonas</taxon>
    </lineage>
</organism>
<protein>
    <recommendedName>
        <fullName evidence="3">HDOD domain-containing protein</fullName>
    </recommendedName>
</protein>
<evidence type="ECO:0000313" key="1">
    <source>
        <dbReference type="EMBL" id="MEE2024623.1"/>
    </source>
</evidence>
<evidence type="ECO:0008006" key="3">
    <source>
        <dbReference type="Google" id="ProtNLM"/>
    </source>
</evidence>
<evidence type="ECO:0000313" key="2">
    <source>
        <dbReference type="Proteomes" id="UP001339167"/>
    </source>
</evidence>
<dbReference type="RefSeq" id="WP_330087951.1">
    <property type="nucleotide sequence ID" value="NZ_JAUGZK010000006.1"/>
</dbReference>
<dbReference type="EMBL" id="JAUGZK010000006">
    <property type="protein sequence ID" value="MEE2024623.1"/>
    <property type="molecule type" value="Genomic_DNA"/>
</dbReference>
<reference evidence="1 2" key="1">
    <citation type="submission" date="2023-06" db="EMBL/GenBank/DDBJ databases">
        <title>Alkalimonas sp., MEB004 an alkaliphilic bacterium isolated from Lonar Lake, India.</title>
        <authorList>
            <person name="Joshi A."/>
            <person name="Thite S."/>
        </authorList>
    </citation>
    <scope>NUCLEOTIDE SEQUENCE [LARGE SCALE GENOMIC DNA]</scope>
    <source>
        <strain evidence="1 2">MEB004</strain>
    </source>
</reference>
<accession>A0ABU7JHZ7</accession>
<gene>
    <name evidence="1" type="ORF">QWF21_10225</name>
</gene>
<name>A0ABU7JHZ7_9GAMM</name>
<sequence>MNNNAPAQTKPHQWQQLYQAITDFYQQQPEQNIHQQAEQLAQRLMGCAAGADYCVFAQLQLSPVQSPFSTLLAVKQSCLLYLLARQQQWPDKLCLQLISTALLSLIAVAGAVNKLPEAQRKDAKLLHFPGRYCLARYQQILPPYCRYWLQHDSATEQNKPDWQQNPFSTALQLTSLIARQLLLQPTAGLLHTLQRCYWRQSHSLARMQLEVLVSIGPVLWHCGNLLQQQQQQWLVLDKQADLWLVLPLRHQQLQSSVHSIRDTSDQPIEIYGTELSDWSWLACIARSESSDLIQQAFTAKKTSTVLDFDQIVALCDLPQQQLLQQLEQDTAGSELILAAASKANRSQQSIQQLKHAILLLGAEQLPWLLAQIQCQQFAVEQHQPCHQWLVQLRLVLQQALTEQPLALPTAQVDLISWLLTLPLWQLSTLRLLPGFDLGSCQQLRSQCQRQIWQSEHYLKKIQWLFHHYQQPKALQQALLFFRSPPQAQSDLVRHLSLHLQAAWRRCDQLMLQPAPASTLTEQVSATLLHQCYYPIRLSM</sequence>
<keyword evidence="2" id="KW-1185">Reference proteome</keyword>
<comment type="caution">
    <text evidence="1">The sequence shown here is derived from an EMBL/GenBank/DDBJ whole genome shotgun (WGS) entry which is preliminary data.</text>
</comment>
<proteinExistence type="predicted"/>
<dbReference type="Proteomes" id="UP001339167">
    <property type="component" value="Unassembled WGS sequence"/>
</dbReference>